<dbReference type="GO" id="GO:0055085">
    <property type="term" value="P:transmembrane transport"/>
    <property type="evidence" value="ECO:0007669"/>
    <property type="project" value="InterPro"/>
</dbReference>
<name>A0A5J4KHX0_9CHLR</name>
<dbReference type="GO" id="GO:0005886">
    <property type="term" value="C:plasma membrane"/>
    <property type="evidence" value="ECO:0007669"/>
    <property type="project" value="UniProtKB-SubCell"/>
</dbReference>
<dbReference type="InterPro" id="IPR035906">
    <property type="entry name" value="MetI-like_sf"/>
</dbReference>
<evidence type="ECO:0000256" key="5">
    <source>
        <dbReference type="ARBA" id="ARBA00022989"/>
    </source>
</evidence>
<feature type="transmembrane region" description="Helical" evidence="7">
    <location>
        <begin position="267"/>
        <end position="286"/>
    </location>
</feature>
<organism evidence="9 10">
    <name type="scientific">Thermogemmatispora aurantia</name>
    <dbReference type="NCBI Taxonomy" id="2045279"/>
    <lineage>
        <taxon>Bacteria</taxon>
        <taxon>Bacillati</taxon>
        <taxon>Chloroflexota</taxon>
        <taxon>Ktedonobacteria</taxon>
        <taxon>Thermogemmatisporales</taxon>
        <taxon>Thermogemmatisporaceae</taxon>
        <taxon>Thermogemmatispora</taxon>
    </lineage>
</organism>
<dbReference type="Proteomes" id="UP000334820">
    <property type="component" value="Unassembled WGS sequence"/>
</dbReference>
<protein>
    <submittedName>
        <fullName evidence="9">ABC transporter permease</fullName>
    </submittedName>
</protein>
<dbReference type="CDD" id="cd06261">
    <property type="entry name" value="TM_PBP2"/>
    <property type="match status" value="1"/>
</dbReference>
<keyword evidence="2 7" id="KW-0813">Transport</keyword>
<comment type="caution">
    <text evidence="9">The sequence shown here is derived from an EMBL/GenBank/DDBJ whole genome shotgun (WGS) entry which is preliminary data.</text>
</comment>
<evidence type="ECO:0000256" key="3">
    <source>
        <dbReference type="ARBA" id="ARBA00022475"/>
    </source>
</evidence>
<feature type="transmembrane region" description="Helical" evidence="7">
    <location>
        <begin position="134"/>
        <end position="159"/>
    </location>
</feature>
<dbReference type="PROSITE" id="PS50928">
    <property type="entry name" value="ABC_TM1"/>
    <property type="match status" value="1"/>
</dbReference>
<keyword evidence="5 7" id="KW-1133">Transmembrane helix</keyword>
<feature type="domain" description="ABC transmembrane type-1" evidence="8">
    <location>
        <begin position="97"/>
        <end position="286"/>
    </location>
</feature>
<keyword evidence="10" id="KW-1185">Reference proteome</keyword>
<dbReference type="Gene3D" id="1.10.3720.10">
    <property type="entry name" value="MetI-like"/>
    <property type="match status" value="1"/>
</dbReference>
<feature type="transmembrane region" description="Helical" evidence="7">
    <location>
        <begin position="35"/>
        <end position="56"/>
    </location>
</feature>
<evidence type="ECO:0000256" key="4">
    <source>
        <dbReference type="ARBA" id="ARBA00022692"/>
    </source>
</evidence>
<evidence type="ECO:0000259" key="8">
    <source>
        <dbReference type="PROSITE" id="PS50928"/>
    </source>
</evidence>
<sequence>MSTIGGVARVEKVQLPSVAVSMRRRPPLPLSLSRVLLYVVLVGYGLFSLAPFLFAFSSSFKTYAQVLSWPPSLLPNPATLDNYRFILSGAQLFPRYILNSIIYAGAVTVLNVLLASMAGYAFGRMEFPGKNFFYLLTLAVLMIPSQLILIPKFLVAYTLHLTDNYGGLIVPAMVTPTSVFLMTQFLKTLPRELEEAALIDGCSRFRAFWQIIFPLVRPAVTVVALLSFQGAWNEFLWPLIVMSHQENYTLTVGLAFFKGNYVTQYNLVLAGAMISIAPLVIIFFIFQRYFIQGLSTSGLAGR</sequence>
<dbReference type="InterPro" id="IPR000515">
    <property type="entry name" value="MetI-like"/>
</dbReference>
<evidence type="ECO:0000313" key="9">
    <source>
        <dbReference type="EMBL" id="GER85761.1"/>
    </source>
</evidence>
<proteinExistence type="inferred from homology"/>
<dbReference type="PANTHER" id="PTHR43744">
    <property type="entry name" value="ABC TRANSPORTER PERMEASE PROTEIN MG189-RELATED-RELATED"/>
    <property type="match status" value="1"/>
</dbReference>
<dbReference type="SUPFAM" id="SSF161098">
    <property type="entry name" value="MetI-like"/>
    <property type="match status" value="1"/>
</dbReference>
<keyword evidence="6 7" id="KW-0472">Membrane</keyword>
<feature type="transmembrane region" description="Helical" evidence="7">
    <location>
        <begin position="207"/>
        <end position="228"/>
    </location>
</feature>
<comment type="subcellular location">
    <subcellularLocation>
        <location evidence="1 7">Cell membrane</location>
        <topology evidence="1 7">Multi-pass membrane protein</topology>
    </subcellularLocation>
</comment>
<feature type="transmembrane region" description="Helical" evidence="7">
    <location>
        <begin position="101"/>
        <end position="122"/>
    </location>
</feature>
<dbReference type="Pfam" id="PF00528">
    <property type="entry name" value="BPD_transp_1"/>
    <property type="match status" value="1"/>
</dbReference>
<evidence type="ECO:0000256" key="7">
    <source>
        <dbReference type="RuleBase" id="RU363032"/>
    </source>
</evidence>
<reference evidence="9 10" key="1">
    <citation type="journal article" date="2019" name="Int. J. Syst. Evol. Microbiol.">
        <title>Thermogemmatispora aurantia sp. nov. and Thermogemmatispora argillosa sp. nov., within the class Ktedonobacteria, and emended description of the genus Thermogemmatispora.</title>
        <authorList>
            <person name="Zheng Y."/>
            <person name="Wang C.M."/>
            <person name="Sakai Y."/>
            <person name="Abe K."/>
            <person name="Yokota A."/>
            <person name="Yabe S."/>
        </authorList>
    </citation>
    <scope>NUCLEOTIDE SEQUENCE [LARGE SCALE GENOMIC DNA]</scope>
    <source>
        <strain evidence="9 10">A1-2</strain>
    </source>
</reference>
<evidence type="ECO:0000256" key="6">
    <source>
        <dbReference type="ARBA" id="ARBA00023136"/>
    </source>
</evidence>
<dbReference type="AlphaFoldDB" id="A0A5J4KHX0"/>
<evidence type="ECO:0000256" key="2">
    <source>
        <dbReference type="ARBA" id="ARBA00022448"/>
    </source>
</evidence>
<accession>A0A5J4KHX0</accession>
<comment type="similarity">
    <text evidence="7">Belongs to the binding-protein-dependent transport system permease family.</text>
</comment>
<dbReference type="PANTHER" id="PTHR43744:SF12">
    <property type="entry name" value="ABC TRANSPORTER PERMEASE PROTEIN MG189-RELATED"/>
    <property type="match status" value="1"/>
</dbReference>
<dbReference type="RefSeq" id="WP_170293477.1">
    <property type="nucleotide sequence ID" value="NZ_BKZV01000010.1"/>
</dbReference>
<gene>
    <name evidence="9" type="ORF">KTAU_43950</name>
</gene>
<evidence type="ECO:0000256" key="1">
    <source>
        <dbReference type="ARBA" id="ARBA00004651"/>
    </source>
</evidence>
<evidence type="ECO:0000313" key="10">
    <source>
        <dbReference type="Proteomes" id="UP000334820"/>
    </source>
</evidence>
<feature type="transmembrane region" description="Helical" evidence="7">
    <location>
        <begin position="165"/>
        <end position="186"/>
    </location>
</feature>
<keyword evidence="3" id="KW-1003">Cell membrane</keyword>
<keyword evidence="4 7" id="KW-0812">Transmembrane</keyword>
<dbReference type="EMBL" id="BKZV01000010">
    <property type="protein sequence ID" value="GER85761.1"/>
    <property type="molecule type" value="Genomic_DNA"/>
</dbReference>